<evidence type="ECO:0000313" key="1">
    <source>
        <dbReference type="EMBL" id="UXE61220.1"/>
    </source>
</evidence>
<gene>
    <name evidence="1" type="ORF">KA717_38585</name>
</gene>
<reference evidence="1" key="1">
    <citation type="submission" date="2021-04" db="EMBL/GenBank/DDBJ databases">
        <title>Genome sequence of Woronichinia naegeliana from Washington state freshwater lake bloom.</title>
        <authorList>
            <person name="Dreher T.W."/>
        </authorList>
    </citation>
    <scope>NUCLEOTIDE SEQUENCE</scope>
    <source>
        <strain evidence="1">WA131</strain>
    </source>
</reference>
<dbReference type="EMBL" id="CP073041">
    <property type="protein sequence ID" value="UXE61220.1"/>
    <property type="molecule type" value="Genomic_DNA"/>
</dbReference>
<accession>A0A977KZ04</accession>
<dbReference type="InterPro" id="IPR029058">
    <property type="entry name" value="AB_hydrolase_fold"/>
</dbReference>
<dbReference type="PANTHER" id="PTHR37946:SF1">
    <property type="entry name" value="SLL1969 PROTEIN"/>
    <property type="match status" value="1"/>
</dbReference>
<dbReference type="GO" id="GO:0016787">
    <property type="term" value="F:hydrolase activity"/>
    <property type="evidence" value="ECO:0007669"/>
    <property type="project" value="UniProtKB-KW"/>
</dbReference>
<name>A0A977KZ04_9CYAN</name>
<dbReference type="SUPFAM" id="SSF53474">
    <property type="entry name" value="alpha/beta-Hydrolases"/>
    <property type="match status" value="1"/>
</dbReference>
<dbReference type="Pfam" id="PF02089">
    <property type="entry name" value="Palm_thioest"/>
    <property type="match status" value="1"/>
</dbReference>
<sequence>MPSDRNPVLLIHGIYDTVAKFTALTAYLEQAGWSVHCFNLTPNDGTASLAILAEQVADYVQKNFAPDQKIDLLGFSMGGIVTRYYLQRLGGHTQVQRYISISAPNNGTWLGFGLPRTGVLQMRPGSAFLEDLNRDYAVTLANLQITILWTPYDLMILPPISSRLAIGKEIVIPVPLHAWMVSDRRTLETVKELLLEPPNS</sequence>
<protein>
    <submittedName>
        <fullName evidence="1">Alpha/beta fold hydrolase</fullName>
    </submittedName>
</protein>
<dbReference type="Gene3D" id="3.40.50.1820">
    <property type="entry name" value="alpha/beta hydrolase"/>
    <property type="match status" value="1"/>
</dbReference>
<dbReference type="PANTHER" id="PTHR37946">
    <property type="entry name" value="SLL1969 PROTEIN"/>
    <property type="match status" value="1"/>
</dbReference>
<proteinExistence type="predicted"/>
<dbReference type="Proteomes" id="UP001065613">
    <property type="component" value="Chromosome"/>
</dbReference>
<keyword evidence="1" id="KW-0378">Hydrolase</keyword>
<dbReference type="KEGG" id="wna:KA717_38585"/>
<organism evidence="1">
    <name type="scientific">Woronichinia naegeliana WA131</name>
    <dbReference type="NCBI Taxonomy" id="2824559"/>
    <lineage>
        <taxon>Bacteria</taxon>
        <taxon>Bacillati</taxon>
        <taxon>Cyanobacteriota</taxon>
        <taxon>Cyanophyceae</taxon>
        <taxon>Synechococcales</taxon>
        <taxon>Coelosphaeriaceae</taxon>
        <taxon>Woronichinia</taxon>
    </lineage>
</organism>
<dbReference type="AlphaFoldDB" id="A0A977KZ04"/>